<dbReference type="EMBL" id="KF177345">
    <property type="protein sequence ID" value="AGU16657.1"/>
    <property type="molecule type" value="Genomic_DNA"/>
</dbReference>
<protein>
    <submittedName>
        <fullName evidence="1">Uncharacterized protein</fullName>
    </submittedName>
</protein>
<dbReference type="RefSeq" id="YP_008992396.1">
    <property type="nucleotide sequence ID" value="NC_023209.1"/>
</dbReference>
<organism evidence="1">
    <name type="scientific">Salvia miltiorrhiza</name>
    <name type="common">Chinese sage</name>
    <dbReference type="NCBI Taxonomy" id="226208"/>
    <lineage>
        <taxon>Eukaryota</taxon>
        <taxon>Viridiplantae</taxon>
        <taxon>Streptophyta</taxon>
        <taxon>Embryophyta</taxon>
        <taxon>Tracheophyta</taxon>
        <taxon>Spermatophyta</taxon>
        <taxon>Magnoliopsida</taxon>
        <taxon>eudicotyledons</taxon>
        <taxon>Gunneridae</taxon>
        <taxon>Pentapetalae</taxon>
        <taxon>asterids</taxon>
        <taxon>lamiids</taxon>
        <taxon>Lamiales</taxon>
        <taxon>Lamiaceae</taxon>
        <taxon>Nepetoideae</taxon>
        <taxon>Mentheae</taxon>
        <taxon>Salviinae</taxon>
        <taxon>Salvia</taxon>
        <taxon>Salvia incertae sedis</taxon>
    </lineage>
</organism>
<sequence length="100" mass="11648">MGCLFYFSSTILMNLWGESPFFFDRLALKTDLPLLNWYQKGILTTSLAISPFLLRTTFATCLHTQDLRKKNWLFSSTFPLISSENASFPFSLATRLYYIR</sequence>
<dbReference type="AlphaFoldDB" id="V9P5N7"/>
<keyword evidence="1" id="KW-0496">Mitochondrion</keyword>
<accession>V9P5N7</accession>
<evidence type="ECO:0000313" key="1">
    <source>
        <dbReference type="EMBL" id="AGU16657.1"/>
    </source>
</evidence>
<dbReference type="GeneID" id="18126405"/>
<dbReference type="KEGG" id="smil:18126405"/>
<name>V9P5N7_SALMI</name>
<reference evidence="1" key="1">
    <citation type="submission" date="2013-05" db="EMBL/GenBank/DDBJ databases">
        <title>The Mitochondrial Genome of the medicinal plant Salvia miltiorrhiza.</title>
        <authorList>
            <person name="Qian J."/>
        </authorList>
    </citation>
    <scope>NUCLEOTIDE SEQUENCE</scope>
</reference>
<gene>
    <name evidence="1" type="primary">orf100c</name>
    <name evidence="1" type="ORF">Salmi_Mp129</name>
</gene>
<proteinExistence type="predicted"/>
<geneLocation type="mitochondrion" evidence="1"/>